<dbReference type="HOGENOM" id="CLU_2963457_0_0_1"/>
<dbReference type="EMBL" id="CAQQ02002971">
    <property type="status" value="NOT_ANNOTATED_CDS"/>
    <property type="molecule type" value="Genomic_DNA"/>
</dbReference>
<dbReference type="AlphaFoldDB" id="T1GEE2"/>
<protein>
    <submittedName>
        <fullName evidence="1">Uncharacterized protein</fullName>
    </submittedName>
</protein>
<organism evidence="1 2">
    <name type="scientific">Megaselia scalaris</name>
    <name type="common">Humpbacked fly</name>
    <name type="synonym">Phora scalaris</name>
    <dbReference type="NCBI Taxonomy" id="36166"/>
    <lineage>
        <taxon>Eukaryota</taxon>
        <taxon>Metazoa</taxon>
        <taxon>Ecdysozoa</taxon>
        <taxon>Arthropoda</taxon>
        <taxon>Hexapoda</taxon>
        <taxon>Insecta</taxon>
        <taxon>Pterygota</taxon>
        <taxon>Neoptera</taxon>
        <taxon>Endopterygota</taxon>
        <taxon>Diptera</taxon>
        <taxon>Brachycera</taxon>
        <taxon>Muscomorpha</taxon>
        <taxon>Platypezoidea</taxon>
        <taxon>Phoridae</taxon>
        <taxon>Megaseliini</taxon>
        <taxon>Megaselia</taxon>
    </lineage>
</organism>
<evidence type="ECO:0000313" key="1">
    <source>
        <dbReference type="EnsemblMetazoa" id="MESCA001704-PA"/>
    </source>
</evidence>
<dbReference type="EnsemblMetazoa" id="MESCA001704-RA">
    <property type="protein sequence ID" value="MESCA001704-PA"/>
    <property type="gene ID" value="MESCA001704"/>
</dbReference>
<evidence type="ECO:0000313" key="2">
    <source>
        <dbReference type="Proteomes" id="UP000015102"/>
    </source>
</evidence>
<dbReference type="EMBL" id="CAQQ02002970">
    <property type="status" value="NOT_ANNOTATED_CDS"/>
    <property type="molecule type" value="Genomic_DNA"/>
</dbReference>
<name>T1GEE2_MEGSC</name>
<reference evidence="2" key="1">
    <citation type="submission" date="2013-02" db="EMBL/GenBank/DDBJ databases">
        <authorList>
            <person name="Hughes D."/>
        </authorList>
    </citation>
    <scope>NUCLEOTIDE SEQUENCE</scope>
    <source>
        <strain>Durham</strain>
        <strain evidence="2">NC isolate 2 -- Noor lab</strain>
    </source>
</reference>
<dbReference type="Proteomes" id="UP000015102">
    <property type="component" value="Unassembled WGS sequence"/>
</dbReference>
<dbReference type="EMBL" id="CAQQ02002972">
    <property type="status" value="NOT_ANNOTATED_CDS"/>
    <property type="molecule type" value="Genomic_DNA"/>
</dbReference>
<accession>T1GEE2</accession>
<sequence>MPVQERPLSLNSIRERRQNYVLLRPLEVLVPGKLEFQMMRDGEYDRAVALIECIFKGIP</sequence>
<proteinExistence type="predicted"/>
<reference evidence="1" key="2">
    <citation type="submission" date="2015-06" db="UniProtKB">
        <authorList>
            <consortium name="EnsemblMetazoa"/>
        </authorList>
    </citation>
    <scope>IDENTIFICATION</scope>
</reference>
<keyword evidence="2" id="KW-1185">Reference proteome</keyword>